<sequence length="289" mass="33101">MMYDTMKEKVESALEKGSVSAELVSSEEDQHIFQKWKQFSRNNHPAVVQVLLQSSIDTDITGHVMPNLIYVSREKHPKSPHNFKAGALNALIGFRYGSLVEDYYTGYRLHCEGWKSVLCNPPEPAFLGDVPKSLNDVLNQCKRWIIGLFEVSISRYCPITFGVRKISLGAGLAYSHMAFSGIWCIPIATYAVVPQLALINNRPLFPEPSNPWFYLYVYLFLAAYIQDMADFVSYNGTFMCWWSDQRMWLIRGLTAFPFGMMEFAFKQFNITTQGFNVTSKVMDDDQSKR</sequence>
<dbReference type="GO" id="GO:0030244">
    <property type="term" value="P:cellulose biosynthetic process"/>
    <property type="evidence" value="ECO:0007669"/>
    <property type="project" value="InterPro"/>
</dbReference>
<evidence type="ECO:0000256" key="7">
    <source>
        <dbReference type="ARBA" id="ARBA00023316"/>
    </source>
</evidence>
<proteinExistence type="predicted"/>
<dbReference type="GO" id="GO:0016020">
    <property type="term" value="C:membrane"/>
    <property type="evidence" value="ECO:0007669"/>
    <property type="project" value="InterPro"/>
</dbReference>
<evidence type="ECO:0000256" key="1">
    <source>
        <dbReference type="ARBA" id="ARBA00004308"/>
    </source>
</evidence>
<dbReference type="GO" id="GO:0016760">
    <property type="term" value="F:cellulose synthase (UDP-forming) activity"/>
    <property type="evidence" value="ECO:0007669"/>
    <property type="project" value="InterPro"/>
</dbReference>
<dbReference type="EMBL" id="SWLB01000004">
    <property type="protein sequence ID" value="KAF3339046.1"/>
    <property type="molecule type" value="Genomic_DNA"/>
</dbReference>
<dbReference type="InterPro" id="IPR005150">
    <property type="entry name" value="Cellulose_synth"/>
</dbReference>
<feature type="transmembrane region" description="Helical" evidence="8">
    <location>
        <begin position="172"/>
        <end position="193"/>
    </location>
</feature>
<keyword evidence="4 8" id="KW-0812">Transmembrane</keyword>
<keyword evidence="2" id="KW-0328">Glycosyltransferase</keyword>
<evidence type="ECO:0000256" key="5">
    <source>
        <dbReference type="ARBA" id="ARBA00022989"/>
    </source>
</evidence>
<evidence type="ECO:0000313" key="10">
    <source>
        <dbReference type="Proteomes" id="UP000623129"/>
    </source>
</evidence>
<keyword evidence="10" id="KW-1185">Reference proteome</keyword>
<dbReference type="AlphaFoldDB" id="A0A833RH89"/>
<feature type="transmembrane region" description="Helical" evidence="8">
    <location>
        <begin position="248"/>
        <end position="265"/>
    </location>
</feature>
<gene>
    <name evidence="9" type="ORF">FCM35_KLT16517</name>
</gene>
<dbReference type="Pfam" id="PF03552">
    <property type="entry name" value="Cellulose_synt"/>
    <property type="match status" value="1"/>
</dbReference>
<evidence type="ECO:0000256" key="6">
    <source>
        <dbReference type="ARBA" id="ARBA00023136"/>
    </source>
</evidence>
<organism evidence="9 10">
    <name type="scientific">Carex littledalei</name>
    <dbReference type="NCBI Taxonomy" id="544730"/>
    <lineage>
        <taxon>Eukaryota</taxon>
        <taxon>Viridiplantae</taxon>
        <taxon>Streptophyta</taxon>
        <taxon>Embryophyta</taxon>
        <taxon>Tracheophyta</taxon>
        <taxon>Spermatophyta</taxon>
        <taxon>Magnoliopsida</taxon>
        <taxon>Liliopsida</taxon>
        <taxon>Poales</taxon>
        <taxon>Cyperaceae</taxon>
        <taxon>Cyperoideae</taxon>
        <taxon>Cariceae</taxon>
        <taxon>Carex</taxon>
        <taxon>Carex subgen. Euthyceras</taxon>
    </lineage>
</organism>
<keyword evidence="5 8" id="KW-1133">Transmembrane helix</keyword>
<comment type="subcellular location">
    <subcellularLocation>
        <location evidence="1">Endomembrane system</location>
    </subcellularLocation>
</comment>
<protein>
    <submittedName>
        <fullName evidence="9">Cellulose synthase-like protein G3</fullName>
    </submittedName>
</protein>
<keyword evidence="3" id="KW-0808">Transferase</keyword>
<evidence type="ECO:0000256" key="8">
    <source>
        <dbReference type="SAM" id="Phobius"/>
    </source>
</evidence>
<feature type="transmembrane region" description="Helical" evidence="8">
    <location>
        <begin position="213"/>
        <end position="236"/>
    </location>
</feature>
<evidence type="ECO:0000256" key="4">
    <source>
        <dbReference type="ARBA" id="ARBA00022692"/>
    </source>
</evidence>
<keyword evidence="7" id="KW-0961">Cell wall biogenesis/degradation</keyword>
<dbReference type="GO" id="GO:0012505">
    <property type="term" value="C:endomembrane system"/>
    <property type="evidence" value="ECO:0007669"/>
    <property type="project" value="UniProtKB-SubCell"/>
</dbReference>
<evidence type="ECO:0000313" key="9">
    <source>
        <dbReference type="EMBL" id="KAF3339046.1"/>
    </source>
</evidence>
<accession>A0A833RH89</accession>
<evidence type="ECO:0000256" key="2">
    <source>
        <dbReference type="ARBA" id="ARBA00022676"/>
    </source>
</evidence>
<dbReference type="OrthoDB" id="72851at2759"/>
<dbReference type="PANTHER" id="PTHR13301">
    <property type="entry name" value="X-BOX TRANSCRIPTION FACTOR-RELATED"/>
    <property type="match status" value="1"/>
</dbReference>
<dbReference type="GO" id="GO:0071555">
    <property type="term" value="P:cell wall organization"/>
    <property type="evidence" value="ECO:0007669"/>
    <property type="project" value="UniProtKB-KW"/>
</dbReference>
<keyword evidence="6 8" id="KW-0472">Membrane</keyword>
<dbReference type="Proteomes" id="UP000623129">
    <property type="component" value="Unassembled WGS sequence"/>
</dbReference>
<reference evidence="9" key="1">
    <citation type="submission" date="2020-01" db="EMBL/GenBank/DDBJ databases">
        <title>Genome sequence of Kobresia littledalei, the first chromosome-level genome in the family Cyperaceae.</title>
        <authorList>
            <person name="Qu G."/>
        </authorList>
    </citation>
    <scope>NUCLEOTIDE SEQUENCE</scope>
    <source>
        <strain evidence="9">C.B.Clarke</strain>
        <tissue evidence="9">Leaf</tissue>
    </source>
</reference>
<comment type="caution">
    <text evidence="9">The sequence shown here is derived from an EMBL/GenBank/DDBJ whole genome shotgun (WGS) entry which is preliminary data.</text>
</comment>
<evidence type="ECO:0000256" key="3">
    <source>
        <dbReference type="ARBA" id="ARBA00022679"/>
    </source>
</evidence>
<name>A0A833RH89_9POAL</name>